<keyword evidence="1" id="KW-0175">Coiled coil</keyword>
<dbReference type="Proteomes" id="UP000466442">
    <property type="component" value="Linkage Group LG5"/>
</dbReference>
<proteinExistence type="predicted"/>
<evidence type="ECO:0000256" key="1">
    <source>
        <dbReference type="SAM" id="Coils"/>
    </source>
</evidence>
<keyword evidence="3" id="KW-1185">Reference proteome</keyword>
<dbReference type="AlphaFoldDB" id="A0A8S9XQD9"/>
<comment type="caution">
    <text evidence="2">The sequence shown here is derived from an EMBL/GenBank/DDBJ whole genome shotgun (WGS) entry which is preliminary data.</text>
</comment>
<evidence type="ECO:0000313" key="2">
    <source>
        <dbReference type="EMBL" id="KAF6210809.1"/>
    </source>
</evidence>
<evidence type="ECO:0000313" key="3">
    <source>
        <dbReference type="Proteomes" id="UP000466442"/>
    </source>
</evidence>
<gene>
    <name evidence="2" type="ORF">GE061_013920</name>
</gene>
<feature type="coiled-coil region" evidence="1">
    <location>
        <begin position="9"/>
        <end position="36"/>
    </location>
</feature>
<protein>
    <submittedName>
        <fullName evidence="2">Uncharacterized protein</fullName>
    </submittedName>
</protein>
<sequence>MVDRVFYNLEELESEARLAVQEVEQLTSEVDDLLKSWKSLMDIPPTTNDELSEVYVGCMMNYMVSEKLLFVGRDSEDESSDTTRESD</sequence>
<dbReference type="EMBL" id="WIXP02000005">
    <property type="protein sequence ID" value="KAF6210809.1"/>
    <property type="molecule type" value="Genomic_DNA"/>
</dbReference>
<name>A0A8S9XQD9_APOLU</name>
<reference evidence="2" key="1">
    <citation type="journal article" date="2021" name="Mol. Ecol. Resour.">
        <title>Apolygus lucorum genome provides insights into omnivorousness and mesophyll feeding.</title>
        <authorList>
            <person name="Liu Y."/>
            <person name="Liu H."/>
            <person name="Wang H."/>
            <person name="Huang T."/>
            <person name="Liu B."/>
            <person name="Yang B."/>
            <person name="Yin L."/>
            <person name="Li B."/>
            <person name="Zhang Y."/>
            <person name="Zhang S."/>
            <person name="Jiang F."/>
            <person name="Zhang X."/>
            <person name="Ren Y."/>
            <person name="Wang B."/>
            <person name="Wang S."/>
            <person name="Lu Y."/>
            <person name="Wu K."/>
            <person name="Fan W."/>
            <person name="Wang G."/>
        </authorList>
    </citation>
    <scope>NUCLEOTIDE SEQUENCE</scope>
    <source>
        <strain evidence="2">12Hb</strain>
    </source>
</reference>
<organism evidence="2 3">
    <name type="scientific">Apolygus lucorum</name>
    <name type="common">Small green plant bug</name>
    <name type="synonym">Lygocoris lucorum</name>
    <dbReference type="NCBI Taxonomy" id="248454"/>
    <lineage>
        <taxon>Eukaryota</taxon>
        <taxon>Metazoa</taxon>
        <taxon>Ecdysozoa</taxon>
        <taxon>Arthropoda</taxon>
        <taxon>Hexapoda</taxon>
        <taxon>Insecta</taxon>
        <taxon>Pterygota</taxon>
        <taxon>Neoptera</taxon>
        <taxon>Paraneoptera</taxon>
        <taxon>Hemiptera</taxon>
        <taxon>Heteroptera</taxon>
        <taxon>Panheteroptera</taxon>
        <taxon>Cimicomorpha</taxon>
        <taxon>Miridae</taxon>
        <taxon>Mirini</taxon>
        <taxon>Apolygus</taxon>
    </lineage>
</organism>
<accession>A0A8S9XQD9</accession>